<name>A0A9W9YFI9_9CNID</name>
<dbReference type="PANTHER" id="PTHR22605:SF16">
    <property type="entry name" value="E3 UBIQUITIN-PROTEIN LIGASE RNF213"/>
    <property type="match status" value="1"/>
</dbReference>
<dbReference type="GO" id="GO:0004842">
    <property type="term" value="F:ubiquitin-protein transferase activity"/>
    <property type="evidence" value="ECO:0007669"/>
    <property type="project" value="InterPro"/>
</dbReference>
<reference evidence="1" key="1">
    <citation type="submission" date="2023-01" db="EMBL/GenBank/DDBJ databases">
        <title>Genome assembly of the deep-sea coral Lophelia pertusa.</title>
        <authorList>
            <person name="Herrera S."/>
            <person name="Cordes E."/>
        </authorList>
    </citation>
    <scope>NUCLEOTIDE SEQUENCE</scope>
    <source>
        <strain evidence="1">USNM1676648</strain>
        <tissue evidence="1">Polyp</tissue>
    </source>
</reference>
<evidence type="ECO:0000313" key="2">
    <source>
        <dbReference type="Proteomes" id="UP001163046"/>
    </source>
</evidence>
<dbReference type="AlphaFoldDB" id="A0A9W9YFI9"/>
<dbReference type="InterPro" id="IPR031248">
    <property type="entry name" value="RNF213"/>
</dbReference>
<dbReference type="OrthoDB" id="2423195at2759"/>
<keyword evidence="2" id="KW-1185">Reference proteome</keyword>
<dbReference type="Proteomes" id="UP001163046">
    <property type="component" value="Unassembled WGS sequence"/>
</dbReference>
<proteinExistence type="predicted"/>
<comment type="caution">
    <text evidence="1">The sequence shown here is derived from an EMBL/GenBank/DDBJ whole genome shotgun (WGS) entry which is preliminary data.</text>
</comment>
<dbReference type="PANTHER" id="PTHR22605">
    <property type="entry name" value="RZ-TYPE DOMAIN-CONTAINING PROTEIN"/>
    <property type="match status" value="1"/>
</dbReference>
<sequence>MLLVKVHGGTTYEDIKLKVNQAEEMARKNQDKNIDTVLFFDEANTTEALSMIKEVMVDRRIDGRPIGQGLERLQFIAACNPYRRLTKQSSSDNVTTSDDNQWNCYLIGHTDDMIHKLESAGLGYHVKTDESEDRLGHIPLRHLVYRVHALPGSMRPLIWDFGQLIPDVERLYTNQIVRRYVLHERQLPGDSSTVQGVAEVLAASQKYMRDQSATISNKVPHVISVTRRITRNAEEILQTMHLTSVTGYAPPVRYIKRHFPLLLFPL</sequence>
<evidence type="ECO:0000313" key="1">
    <source>
        <dbReference type="EMBL" id="KAJ7339391.1"/>
    </source>
</evidence>
<organism evidence="1 2">
    <name type="scientific">Desmophyllum pertusum</name>
    <dbReference type="NCBI Taxonomy" id="174260"/>
    <lineage>
        <taxon>Eukaryota</taxon>
        <taxon>Metazoa</taxon>
        <taxon>Cnidaria</taxon>
        <taxon>Anthozoa</taxon>
        <taxon>Hexacorallia</taxon>
        <taxon>Scleractinia</taxon>
        <taxon>Caryophylliina</taxon>
        <taxon>Caryophylliidae</taxon>
        <taxon>Desmophyllum</taxon>
    </lineage>
</organism>
<dbReference type="EMBL" id="MU827779">
    <property type="protein sequence ID" value="KAJ7339391.1"/>
    <property type="molecule type" value="Genomic_DNA"/>
</dbReference>
<dbReference type="GO" id="GO:0016887">
    <property type="term" value="F:ATP hydrolysis activity"/>
    <property type="evidence" value="ECO:0007669"/>
    <property type="project" value="InterPro"/>
</dbReference>
<gene>
    <name evidence="1" type="ORF">OS493_005786</name>
</gene>
<accession>A0A9W9YFI9</accession>
<protein>
    <submittedName>
        <fullName evidence="1">Uncharacterized protein</fullName>
    </submittedName>
</protein>